<organism evidence="1 2">
    <name type="scientific">Microlunatus endophyticus</name>
    <dbReference type="NCBI Taxonomy" id="1716077"/>
    <lineage>
        <taxon>Bacteria</taxon>
        <taxon>Bacillati</taxon>
        <taxon>Actinomycetota</taxon>
        <taxon>Actinomycetes</taxon>
        <taxon>Propionibacteriales</taxon>
        <taxon>Propionibacteriaceae</taxon>
        <taxon>Microlunatus</taxon>
    </lineage>
</organism>
<dbReference type="InterPro" id="IPR012349">
    <property type="entry name" value="Split_barrel_FMN-bd"/>
</dbReference>
<proteinExistence type="predicted"/>
<protein>
    <recommendedName>
        <fullName evidence="3">Pyridoxamine 5'-phosphate oxidase</fullName>
    </recommendedName>
</protein>
<comment type="caution">
    <text evidence="1">The sequence shown here is derived from an EMBL/GenBank/DDBJ whole genome shotgun (WGS) entry which is preliminary data.</text>
</comment>
<reference evidence="1" key="1">
    <citation type="journal article" date="2014" name="Int. J. Syst. Evol. Microbiol.">
        <title>Complete genome sequence of Corynebacterium casei LMG S-19264T (=DSM 44701T), isolated from a smear-ripened cheese.</title>
        <authorList>
            <consortium name="US DOE Joint Genome Institute (JGI-PGF)"/>
            <person name="Walter F."/>
            <person name="Albersmeier A."/>
            <person name="Kalinowski J."/>
            <person name="Ruckert C."/>
        </authorList>
    </citation>
    <scope>NUCLEOTIDE SEQUENCE</scope>
    <source>
        <strain evidence="1">CGMCC 4.7306</strain>
    </source>
</reference>
<dbReference type="EMBL" id="BMMZ01000002">
    <property type="protein sequence ID" value="GGL52334.1"/>
    <property type="molecule type" value="Genomic_DNA"/>
</dbReference>
<evidence type="ECO:0008006" key="3">
    <source>
        <dbReference type="Google" id="ProtNLM"/>
    </source>
</evidence>
<dbReference type="AlphaFoldDB" id="A0A917S2A5"/>
<dbReference type="Proteomes" id="UP000613840">
    <property type="component" value="Unassembled WGS sequence"/>
</dbReference>
<keyword evidence="2" id="KW-1185">Reference proteome</keyword>
<accession>A0A917S2A5</accession>
<dbReference type="Pfam" id="PF12900">
    <property type="entry name" value="Pyridox_ox_2"/>
    <property type="match status" value="1"/>
</dbReference>
<gene>
    <name evidence="1" type="ORF">GCM10011575_08330</name>
</gene>
<dbReference type="InterPro" id="IPR024747">
    <property type="entry name" value="Pyridox_Oxase-rel"/>
</dbReference>
<sequence length="139" mass="15385">MSEATEGLPGNISTLTEEECWELVDAATVGRFGLVVDGTVLIIPVNYLVDVDLIIRTLPDGIIARHVGTRVTFEVDYHSHEGVGWSVLMHGDLKVLPDDEAELVGRWNRVLPWAGGARSLFMSFHPDAISGRRVVRHRN</sequence>
<name>A0A917S2A5_9ACTN</name>
<dbReference type="RefSeq" id="WP_229669702.1">
    <property type="nucleotide sequence ID" value="NZ_BMMZ01000002.1"/>
</dbReference>
<evidence type="ECO:0000313" key="2">
    <source>
        <dbReference type="Proteomes" id="UP000613840"/>
    </source>
</evidence>
<evidence type="ECO:0000313" key="1">
    <source>
        <dbReference type="EMBL" id="GGL52334.1"/>
    </source>
</evidence>
<reference evidence="1" key="2">
    <citation type="submission" date="2020-09" db="EMBL/GenBank/DDBJ databases">
        <authorList>
            <person name="Sun Q."/>
            <person name="Zhou Y."/>
        </authorList>
    </citation>
    <scope>NUCLEOTIDE SEQUENCE</scope>
    <source>
        <strain evidence="1">CGMCC 4.7306</strain>
    </source>
</reference>
<dbReference type="Gene3D" id="2.30.110.10">
    <property type="entry name" value="Electron Transport, Fmn-binding Protein, Chain A"/>
    <property type="match status" value="1"/>
</dbReference>
<dbReference type="SUPFAM" id="SSF50475">
    <property type="entry name" value="FMN-binding split barrel"/>
    <property type="match status" value="1"/>
</dbReference>